<dbReference type="OrthoDB" id="3946702at2759"/>
<dbReference type="PROSITE" id="PS50089">
    <property type="entry name" value="ZF_RING_2"/>
    <property type="match status" value="1"/>
</dbReference>
<dbReference type="GO" id="GO:0051603">
    <property type="term" value="P:proteolysis involved in protein catabolic process"/>
    <property type="evidence" value="ECO:0007669"/>
    <property type="project" value="UniProtKB-ARBA"/>
</dbReference>
<organism evidence="8 9">
    <name type="scientific">Clohesyomyces aquaticus</name>
    <dbReference type="NCBI Taxonomy" id="1231657"/>
    <lineage>
        <taxon>Eukaryota</taxon>
        <taxon>Fungi</taxon>
        <taxon>Dikarya</taxon>
        <taxon>Ascomycota</taxon>
        <taxon>Pezizomycotina</taxon>
        <taxon>Dothideomycetes</taxon>
        <taxon>Pleosporomycetidae</taxon>
        <taxon>Pleosporales</taxon>
        <taxon>Lindgomycetaceae</taxon>
        <taxon>Clohesyomyces</taxon>
    </lineage>
</organism>
<reference evidence="8 9" key="1">
    <citation type="submission" date="2016-07" db="EMBL/GenBank/DDBJ databases">
        <title>Pervasive Adenine N6-methylation of Active Genes in Fungi.</title>
        <authorList>
            <consortium name="DOE Joint Genome Institute"/>
            <person name="Mondo S.J."/>
            <person name="Dannebaum R.O."/>
            <person name="Kuo R.C."/>
            <person name="Labutti K."/>
            <person name="Haridas S."/>
            <person name="Kuo A."/>
            <person name="Salamov A."/>
            <person name="Ahrendt S.R."/>
            <person name="Lipzen A."/>
            <person name="Sullivan W."/>
            <person name="Andreopoulos W.B."/>
            <person name="Clum A."/>
            <person name="Lindquist E."/>
            <person name="Daum C."/>
            <person name="Ramamoorthy G.K."/>
            <person name="Gryganskyi A."/>
            <person name="Culley D."/>
            <person name="Magnuson J.K."/>
            <person name="James T.Y."/>
            <person name="O'Malley M.A."/>
            <person name="Stajich J.E."/>
            <person name="Spatafora J.W."/>
            <person name="Visel A."/>
            <person name="Grigoriev I.V."/>
        </authorList>
    </citation>
    <scope>NUCLEOTIDE SEQUENCE [LARGE SCALE GENOMIC DNA]</scope>
    <source>
        <strain evidence="8 9">CBS 115471</strain>
    </source>
</reference>
<dbReference type="GO" id="GO:0016567">
    <property type="term" value="P:protein ubiquitination"/>
    <property type="evidence" value="ECO:0007669"/>
    <property type="project" value="UniProtKB-UniPathway"/>
</dbReference>
<keyword evidence="4" id="KW-0833">Ubl conjugation pathway</keyword>
<sequence>MASNRHRVSDTFSVSMQFFNAHLDEILWVQQRALLASESGGSLDLTVSTKILQSPEGAEGIEVVSPAIWAAVRFLVAHQNYFTNTDEPVNTAVETVRSNLGDNLDFDEEIMPMYLFEAEEEELLNHVQVADFTTPYTEQSMETDDDHCTICYHPFGADTSVDSAPDNRTEPAVKTECGHVFGAHCLLEWVGTNGGLNVICPNFRGVFYPINHIFSPTARPAFPTECNTINTFRLTTAT</sequence>
<evidence type="ECO:0000256" key="6">
    <source>
        <dbReference type="PROSITE-ProRule" id="PRU00175"/>
    </source>
</evidence>
<keyword evidence="5" id="KW-0862">Zinc</keyword>
<accession>A0A1Y1YTR6</accession>
<name>A0A1Y1YTR6_9PLEO</name>
<evidence type="ECO:0000256" key="3">
    <source>
        <dbReference type="ARBA" id="ARBA00022771"/>
    </source>
</evidence>
<dbReference type="UniPathway" id="UPA00143"/>
<comment type="pathway">
    <text evidence="1">Protein modification; protein ubiquitination.</text>
</comment>
<protein>
    <recommendedName>
        <fullName evidence="7">RING-type domain-containing protein</fullName>
    </recommendedName>
</protein>
<dbReference type="InterPro" id="IPR013083">
    <property type="entry name" value="Znf_RING/FYVE/PHD"/>
</dbReference>
<evidence type="ECO:0000313" key="9">
    <source>
        <dbReference type="Proteomes" id="UP000193144"/>
    </source>
</evidence>
<dbReference type="Proteomes" id="UP000193144">
    <property type="component" value="Unassembled WGS sequence"/>
</dbReference>
<feature type="domain" description="RING-type" evidence="7">
    <location>
        <begin position="148"/>
        <end position="204"/>
    </location>
</feature>
<dbReference type="EMBL" id="MCFA01000170">
    <property type="protein sequence ID" value="ORY01433.1"/>
    <property type="molecule type" value="Genomic_DNA"/>
</dbReference>
<evidence type="ECO:0000259" key="7">
    <source>
        <dbReference type="PROSITE" id="PS50089"/>
    </source>
</evidence>
<dbReference type="AlphaFoldDB" id="A0A1Y1YTR6"/>
<dbReference type="InterPro" id="IPR001841">
    <property type="entry name" value="Znf_RING"/>
</dbReference>
<gene>
    <name evidence="8" type="ORF">BCR34DRAFT_605930</name>
</gene>
<proteinExistence type="predicted"/>
<evidence type="ECO:0000256" key="5">
    <source>
        <dbReference type="ARBA" id="ARBA00022833"/>
    </source>
</evidence>
<dbReference type="STRING" id="1231657.A0A1Y1YTR6"/>
<evidence type="ECO:0000313" key="8">
    <source>
        <dbReference type="EMBL" id="ORY01433.1"/>
    </source>
</evidence>
<dbReference type="GO" id="GO:0008270">
    <property type="term" value="F:zinc ion binding"/>
    <property type="evidence" value="ECO:0007669"/>
    <property type="project" value="UniProtKB-KW"/>
</dbReference>
<dbReference type="Gene3D" id="3.30.40.10">
    <property type="entry name" value="Zinc/RING finger domain, C3HC4 (zinc finger)"/>
    <property type="match status" value="1"/>
</dbReference>
<evidence type="ECO:0000256" key="2">
    <source>
        <dbReference type="ARBA" id="ARBA00022723"/>
    </source>
</evidence>
<dbReference type="SUPFAM" id="SSF57850">
    <property type="entry name" value="RING/U-box"/>
    <property type="match status" value="1"/>
</dbReference>
<keyword evidence="3 6" id="KW-0863">Zinc-finger</keyword>
<dbReference type="Pfam" id="PF12678">
    <property type="entry name" value="zf-rbx1"/>
    <property type="match status" value="1"/>
</dbReference>
<comment type="caution">
    <text evidence="8">The sequence shown here is derived from an EMBL/GenBank/DDBJ whole genome shotgun (WGS) entry which is preliminary data.</text>
</comment>
<keyword evidence="2" id="KW-0479">Metal-binding</keyword>
<keyword evidence="9" id="KW-1185">Reference proteome</keyword>
<evidence type="ECO:0000256" key="4">
    <source>
        <dbReference type="ARBA" id="ARBA00022786"/>
    </source>
</evidence>
<evidence type="ECO:0000256" key="1">
    <source>
        <dbReference type="ARBA" id="ARBA00004906"/>
    </source>
</evidence>
<dbReference type="InterPro" id="IPR024766">
    <property type="entry name" value="Znf_RING_H2"/>
</dbReference>